<name>A0ACC6T7B1_9HYPH</name>
<organism evidence="1 2">
    <name type="scientific">Mesorhizobium australicum</name>
    <dbReference type="NCBI Taxonomy" id="536018"/>
    <lineage>
        <taxon>Bacteria</taxon>
        <taxon>Pseudomonadati</taxon>
        <taxon>Pseudomonadota</taxon>
        <taxon>Alphaproteobacteria</taxon>
        <taxon>Hyphomicrobiales</taxon>
        <taxon>Phyllobacteriaceae</taxon>
        <taxon>Mesorhizobium</taxon>
    </lineage>
</organism>
<reference evidence="1 2" key="1">
    <citation type="journal article" date="2024" name="Proc. Natl. Acad. Sci. U.S.A.">
        <title>The evolutionary genomics of adaptation to stress in wild rhizobium bacteria.</title>
        <authorList>
            <person name="Kehlet-Delgado H."/>
            <person name="Montoya A.P."/>
            <person name="Jensen K.T."/>
            <person name="Wendlandt C.E."/>
            <person name="Dexheimer C."/>
            <person name="Roberts M."/>
            <person name="Torres Martinez L."/>
            <person name="Friesen M.L."/>
            <person name="Griffitts J.S."/>
            <person name="Porter S.S."/>
        </authorList>
    </citation>
    <scope>NUCLEOTIDE SEQUENCE [LARGE SCALE GENOMIC DNA]</scope>
    <source>
        <strain evidence="1 2">M0468</strain>
    </source>
</reference>
<accession>A0ACC6T7B1</accession>
<keyword evidence="2" id="KW-1185">Reference proteome</keyword>
<proteinExistence type="predicted"/>
<sequence>MHVEKEMEVIGVQREARYMGGAVVTFRADKRQALWGRVQGKIGSRHHRRSWENKRPLLPSFSGNYQLDRVIMAPPQMGMRGRRPRTRPVGA</sequence>
<gene>
    <name evidence="1" type="ORF">NKI81_28615</name>
</gene>
<dbReference type="Proteomes" id="UP001480082">
    <property type="component" value="Unassembled WGS sequence"/>
</dbReference>
<comment type="caution">
    <text evidence="1">The sequence shown here is derived from an EMBL/GenBank/DDBJ whole genome shotgun (WGS) entry which is preliminary data.</text>
</comment>
<evidence type="ECO:0000313" key="1">
    <source>
        <dbReference type="EMBL" id="MER9287834.1"/>
    </source>
</evidence>
<protein>
    <submittedName>
        <fullName evidence="1">Uncharacterized protein</fullName>
    </submittedName>
</protein>
<dbReference type="EMBL" id="JAMYRI010000025">
    <property type="protein sequence ID" value="MER9287834.1"/>
    <property type="molecule type" value="Genomic_DNA"/>
</dbReference>
<evidence type="ECO:0000313" key="2">
    <source>
        <dbReference type="Proteomes" id="UP001480082"/>
    </source>
</evidence>